<dbReference type="Proteomes" id="UP000799536">
    <property type="component" value="Unassembled WGS sequence"/>
</dbReference>
<dbReference type="EMBL" id="ML993965">
    <property type="protein sequence ID" value="KAF2201693.1"/>
    <property type="molecule type" value="Genomic_DNA"/>
</dbReference>
<evidence type="ECO:0000313" key="3">
    <source>
        <dbReference type="Proteomes" id="UP000799536"/>
    </source>
</evidence>
<dbReference type="AlphaFoldDB" id="A0A9P4JLI2"/>
<keyword evidence="3" id="KW-1185">Reference proteome</keyword>
<feature type="signal peptide" evidence="1">
    <location>
        <begin position="1"/>
        <end position="18"/>
    </location>
</feature>
<sequence length="203" mass="21843">MLPILSTTLLLLSTLSLALPHTRPSRDITTQEVSQTWTITSMNMHFMGSNTGLPGNTWPDDKKFDTTLDFTISFPDTTSTKCSTSWKYTSVPLDMAVACEAESGVAFVLTEGMGGKTSEANWGLGVRKVVSDRKQMLTVKISSSESTSTYQSQTVFVTNNDPSNANSYLTCLGGAPYDGVRCNLGGMLSTRNPFVLSAGLVSV</sequence>
<organism evidence="2 3">
    <name type="scientific">Delitschia confertaspora ATCC 74209</name>
    <dbReference type="NCBI Taxonomy" id="1513339"/>
    <lineage>
        <taxon>Eukaryota</taxon>
        <taxon>Fungi</taxon>
        <taxon>Dikarya</taxon>
        <taxon>Ascomycota</taxon>
        <taxon>Pezizomycotina</taxon>
        <taxon>Dothideomycetes</taxon>
        <taxon>Pleosporomycetidae</taxon>
        <taxon>Pleosporales</taxon>
        <taxon>Delitschiaceae</taxon>
        <taxon>Delitschia</taxon>
    </lineage>
</organism>
<proteinExistence type="predicted"/>
<protein>
    <recommendedName>
        <fullName evidence="4">Ubiquitin 3 binding protein But2 C-terminal domain-containing protein</fullName>
    </recommendedName>
</protein>
<evidence type="ECO:0000313" key="2">
    <source>
        <dbReference type="EMBL" id="KAF2201693.1"/>
    </source>
</evidence>
<dbReference type="OrthoDB" id="3922703at2759"/>
<comment type="caution">
    <text evidence="2">The sequence shown here is derived from an EMBL/GenBank/DDBJ whole genome shotgun (WGS) entry which is preliminary data.</text>
</comment>
<name>A0A9P4JLI2_9PLEO</name>
<feature type="chain" id="PRO_5040240879" description="Ubiquitin 3 binding protein But2 C-terminal domain-containing protein" evidence="1">
    <location>
        <begin position="19"/>
        <end position="203"/>
    </location>
</feature>
<reference evidence="2" key="1">
    <citation type="journal article" date="2020" name="Stud. Mycol.">
        <title>101 Dothideomycetes genomes: a test case for predicting lifestyles and emergence of pathogens.</title>
        <authorList>
            <person name="Haridas S."/>
            <person name="Albert R."/>
            <person name="Binder M."/>
            <person name="Bloem J."/>
            <person name="Labutti K."/>
            <person name="Salamov A."/>
            <person name="Andreopoulos B."/>
            <person name="Baker S."/>
            <person name="Barry K."/>
            <person name="Bills G."/>
            <person name="Bluhm B."/>
            <person name="Cannon C."/>
            <person name="Castanera R."/>
            <person name="Culley D."/>
            <person name="Daum C."/>
            <person name="Ezra D."/>
            <person name="Gonzalez J."/>
            <person name="Henrissat B."/>
            <person name="Kuo A."/>
            <person name="Liang C."/>
            <person name="Lipzen A."/>
            <person name="Lutzoni F."/>
            <person name="Magnuson J."/>
            <person name="Mondo S."/>
            <person name="Nolan M."/>
            <person name="Ohm R."/>
            <person name="Pangilinan J."/>
            <person name="Park H.-J."/>
            <person name="Ramirez L."/>
            <person name="Alfaro M."/>
            <person name="Sun H."/>
            <person name="Tritt A."/>
            <person name="Yoshinaga Y."/>
            <person name="Zwiers L.-H."/>
            <person name="Turgeon B."/>
            <person name="Goodwin S."/>
            <person name="Spatafora J."/>
            <person name="Crous P."/>
            <person name="Grigoriev I."/>
        </authorList>
    </citation>
    <scope>NUCLEOTIDE SEQUENCE</scope>
    <source>
        <strain evidence="2">ATCC 74209</strain>
    </source>
</reference>
<accession>A0A9P4JLI2</accession>
<evidence type="ECO:0000256" key="1">
    <source>
        <dbReference type="SAM" id="SignalP"/>
    </source>
</evidence>
<keyword evidence="1" id="KW-0732">Signal</keyword>
<gene>
    <name evidence="2" type="ORF">GQ43DRAFT_370825</name>
</gene>
<evidence type="ECO:0008006" key="4">
    <source>
        <dbReference type="Google" id="ProtNLM"/>
    </source>
</evidence>